<feature type="compositionally biased region" description="Low complexity" evidence="5">
    <location>
        <begin position="14"/>
        <end position="24"/>
    </location>
</feature>
<dbReference type="EMBL" id="DS990077">
    <property type="protein sequence ID" value="EFP94571.2"/>
    <property type="molecule type" value="Genomic_DNA"/>
</dbReference>
<dbReference type="InterPro" id="IPR013083">
    <property type="entry name" value="Znf_RING/FYVE/PHD"/>
</dbReference>
<evidence type="ECO:0000313" key="7">
    <source>
        <dbReference type="EMBL" id="EFP94571.2"/>
    </source>
</evidence>
<evidence type="ECO:0000256" key="1">
    <source>
        <dbReference type="ARBA" id="ARBA00022723"/>
    </source>
</evidence>
<dbReference type="Proteomes" id="UP000008783">
    <property type="component" value="Unassembled WGS sequence"/>
</dbReference>
<reference evidence="8" key="2">
    <citation type="journal article" date="2011" name="Proc. Natl. Acad. Sci. U.S.A.">
        <title>Obligate biotrophy features unraveled by the genomic analysis of rust fungi.</title>
        <authorList>
            <person name="Duplessis S."/>
            <person name="Cuomo C.A."/>
            <person name="Lin Y.-C."/>
            <person name="Aerts A."/>
            <person name="Tisserant E."/>
            <person name="Veneault-Fourrey C."/>
            <person name="Joly D.L."/>
            <person name="Hacquard S."/>
            <person name="Amselem J."/>
            <person name="Cantarel B.L."/>
            <person name="Chiu R."/>
            <person name="Coutinho P.M."/>
            <person name="Feau N."/>
            <person name="Field M."/>
            <person name="Frey P."/>
            <person name="Gelhaye E."/>
            <person name="Goldberg J."/>
            <person name="Grabherr M.G."/>
            <person name="Kodira C.D."/>
            <person name="Kohler A."/>
            <person name="Kuees U."/>
            <person name="Lindquist E.A."/>
            <person name="Lucas S.M."/>
            <person name="Mago R."/>
            <person name="Mauceli E."/>
            <person name="Morin E."/>
            <person name="Murat C."/>
            <person name="Pangilinan J.L."/>
            <person name="Park R."/>
            <person name="Pearson M."/>
            <person name="Quesneville H."/>
            <person name="Rouhier N."/>
            <person name="Sakthikumar S."/>
            <person name="Salamov A.A."/>
            <person name="Schmutz J."/>
            <person name="Selles B."/>
            <person name="Shapiro H."/>
            <person name="Tanguay P."/>
            <person name="Tuskan G.A."/>
            <person name="Henrissat B."/>
            <person name="Van de Peer Y."/>
            <person name="Rouze P."/>
            <person name="Ellis J.G."/>
            <person name="Dodds P.N."/>
            <person name="Schein J.E."/>
            <person name="Zhong S."/>
            <person name="Hamelin R.C."/>
            <person name="Grigoriev I.V."/>
            <person name="Szabo L.J."/>
            <person name="Martin F."/>
        </authorList>
    </citation>
    <scope>NUCLEOTIDE SEQUENCE [LARGE SCALE GENOMIC DNA]</scope>
    <source>
        <strain evidence="8">CRL 75-36-700-3 / race SCCL</strain>
    </source>
</reference>
<evidence type="ECO:0000256" key="3">
    <source>
        <dbReference type="ARBA" id="ARBA00022833"/>
    </source>
</evidence>
<dbReference type="GO" id="GO:0008270">
    <property type="term" value="F:zinc ion binding"/>
    <property type="evidence" value="ECO:0007669"/>
    <property type="project" value="UniProtKB-KW"/>
</dbReference>
<reference key="1">
    <citation type="submission" date="2007-01" db="EMBL/GenBank/DDBJ databases">
        <title>The Genome Sequence of Puccinia graminis f. sp. tritici Strain CRL 75-36-700-3.</title>
        <authorList>
            <consortium name="The Broad Institute Genome Sequencing Platform"/>
            <person name="Birren B."/>
            <person name="Lander E."/>
            <person name="Galagan J."/>
            <person name="Nusbaum C."/>
            <person name="Devon K."/>
            <person name="Cuomo C."/>
            <person name="Jaffe D."/>
            <person name="Butler J."/>
            <person name="Alvarez P."/>
            <person name="Gnerre S."/>
            <person name="Grabherr M."/>
            <person name="Mauceli E."/>
            <person name="Brockman W."/>
            <person name="Young S."/>
            <person name="LaButti K."/>
            <person name="Sykes S."/>
            <person name="DeCaprio D."/>
            <person name="Crawford M."/>
            <person name="Koehrsen M."/>
            <person name="Engels R."/>
            <person name="Montgomery P."/>
            <person name="Pearson M."/>
            <person name="Howarth C."/>
            <person name="Larson L."/>
            <person name="White J."/>
            <person name="Zeng Q."/>
            <person name="Kodira C."/>
            <person name="Yandava C."/>
            <person name="Alvarado L."/>
            <person name="O'Leary S."/>
            <person name="Szabo L."/>
            <person name="Dean R."/>
            <person name="Schein J."/>
        </authorList>
    </citation>
    <scope>NUCLEOTIDE SEQUENCE</scope>
    <source>
        <strain>CRL 75-36-700-3</strain>
    </source>
</reference>
<dbReference type="SUPFAM" id="SSF57850">
    <property type="entry name" value="RING/U-box"/>
    <property type="match status" value="1"/>
</dbReference>
<keyword evidence="2 4" id="KW-0863">Zinc-finger</keyword>
<keyword evidence="3" id="KW-0862">Zinc</keyword>
<proteinExistence type="predicted"/>
<keyword evidence="1" id="KW-0479">Metal-binding</keyword>
<dbReference type="PANTHER" id="PTHR45798">
    <property type="entry name" value="RING-H2 FINGER PROTEIN ATL61-RELATED-RELATED"/>
    <property type="match status" value="1"/>
</dbReference>
<evidence type="ECO:0000256" key="4">
    <source>
        <dbReference type="PROSITE-ProRule" id="PRU00175"/>
    </source>
</evidence>
<feature type="compositionally biased region" description="Basic and acidic residues" evidence="5">
    <location>
        <begin position="1"/>
        <end position="12"/>
    </location>
</feature>
<protein>
    <recommendedName>
        <fullName evidence="6">RING-type domain-containing protein</fullName>
    </recommendedName>
</protein>
<dbReference type="PANTHER" id="PTHR45798:SF97">
    <property type="entry name" value="ALCOHOL-SENSITIVE RING FINGER PROTEIN 1"/>
    <property type="match status" value="1"/>
</dbReference>
<dbReference type="HOGENOM" id="CLU_1390855_0_0_1"/>
<dbReference type="PROSITE" id="PS50089">
    <property type="entry name" value="ZF_RING_2"/>
    <property type="match status" value="1"/>
</dbReference>
<dbReference type="KEGG" id="pgr:PGTG_20527"/>
<dbReference type="AlphaFoldDB" id="E3NYC2"/>
<evidence type="ECO:0000259" key="6">
    <source>
        <dbReference type="PROSITE" id="PS50089"/>
    </source>
</evidence>
<dbReference type="Pfam" id="PF13639">
    <property type="entry name" value="zf-RING_2"/>
    <property type="match status" value="1"/>
</dbReference>
<evidence type="ECO:0000256" key="5">
    <source>
        <dbReference type="SAM" id="MobiDB-lite"/>
    </source>
</evidence>
<dbReference type="InParanoid" id="E3NYC2"/>
<gene>
    <name evidence="7" type="ORF">PGTG_20527</name>
</gene>
<dbReference type="RefSeq" id="XP_003338987.2">
    <property type="nucleotide sequence ID" value="XM_003338939.2"/>
</dbReference>
<feature type="domain" description="RING-type" evidence="6">
    <location>
        <begin position="111"/>
        <end position="155"/>
    </location>
</feature>
<dbReference type="OrthoDB" id="8062037at2759"/>
<evidence type="ECO:0000313" key="8">
    <source>
        <dbReference type="Proteomes" id="UP000008783"/>
    </source>
</evidence>
<dbReference type="GeneID" id="10527946"/>
<dbReference type="Gene3D" id="3.30.40.10">
    <property type="entry name" value="Zinc/RING finger domain, C3HC4 (zinc finger)"/>
    <property type="match status" value="1"/>
</dbReference>
<feature type="compositionally biased region" description="Low complexity" evidence="5">
    <location>
        <begin position="31"/>
        <end position="43"/>
    </location>
</feature>
<dbReference type="InterPro" id="IPR052788">
    <property type="entry name" value="RING-type_E3_ligase_ATL"/>
</dbReference>
<name>E3NYC2_PUCGT</name>
<dbReference type="InterPro" id="IPR001841">
    <property type="entry name" value="Znf_RING"/>
</dbReference>
<sequence>MQRSEAANDFHDCSPSSPSCYASRSEPEESPSPSDSSGVTHSSQAPEHLSNQQEPQEIKITIDHQGKREEDSKSPKESISDIKTTTPEHESISIIPPERSNAVQDSRPDSCAICMNSDEIKDARVKLDCQHGFHSKCIGLWILKNNYKANCPTCRQPISLKTAMRITGCTSLASVTKARVVGYYHSHAPSRGDKFLGIPA</sequence>
<dbReference type="SMART" id="SM00184">
    <property type="entry name" value="RING"/>
    <property type="match status" value="1"/>
</dbReference>
<dbReference type="VEuPathDB" id="FungiDB:PGTG_20527"/>
<feature type="compositionally biased region" description="Basic and acidic residues" evidence="5">
    <location>
        <begin position="56"/>
        <end position="91"/>
    </location>
</feature>
<keyword evidence="8" id="KW-1185">Reference proteome</keyword>
<feature type="region of interest" description="Disordered" evidence="5">
    <location>
        <begin position="1"/>
        <end position="106"/>
    </location>
</feature>
<organism evidence="7 8">
    <name type="scientific">Puccinia graminis f. sp. tritici (strain CRL 75-36-700-3 / race SCCL)</name>
    <name type="common">Black stem rust fungus</name>
    <dbReference type="NCBI Taxonomy" id="418459"/>
    <lineage>
        <taxon>Eukaryota</taxon>
        <taxon>Fungi</taxon>
        <taxon>Dikarya</taxon>
        <taxon>Basidiomycota</taxon>
        <taxon>Pucciniomycotina</taxon>
        <taxon>Pucciniomycetes</taxon>
        <taxon>Pucciniales</taxon>
        <taxon>Pucciniaceae</taxon>
        <taxon>Puccinia</taxon>
    </lineage>
</organism>
<accession>E3NYC2</accession>
<evidence type="ECO:0000256" key="2">
    <source>
        <dbReference type="ARBA" id="ARBA00022771"/>
    </source>
</evidence>